<keyword evidence="5 7" id="KW-1133">Transmembrane helix</keyword>
<evidence type="ECO:0000256" key="5">
    <source>
        <dbReference type="ARBA" id="ARBA00022989"/>
    </source>
</evidence>
<feature type="transmembrane region" description="Helical" evidence="7">
    <location>
        <begin position="296"/>
        <end position="319"/>
    </location>
</feature>
<keyword evidence="10" id="KW-1185">Reference proteome</keyword>
<protein>
    <submittedName>
        <fullName evidence="9">Putative MFS family arabinose efflux permease</fullName>
    </submittedName>
</protein>
<feature type="transmembrane region" description="Helical" evidence="7">
    <location>
        <begin position="183"/>
        <end position="205"/>
    </location>
</feature>
<dbReference type="Proteomes" id="UP000321304">
    <property type="component" value="Unassembled WGS sequence"/>
</dbReference>
<evidence type="ECO:0000256" key="4">
    <source>
        <dbReference type="ARBA" id="ARBA00022692"/>
    </source>
</evidence>
<feature type="transmembrane region" description="Helical" evidence="7">
    <location>
        <begin position="422"/>
        <end position="444"/>
    </location>
</feature>
<dbReference type="GO" id="GO:0016020">
    <property type="term" value="C:membrane"/>
    <property type="evidence" value="ECO:0007669"/>
    <property type="project" value="UniProtKB-SubCell"/>
</dbReference>
<organism evidence="9 10">
    <name type="scientific">Bradyrhizobium macuxiense</name>
    <dbReference type="NCBI Taxonomy" id="1755647"/>
    <lineage>
        <taxon>Bacteria</taxon>
        <taxon>Pseudomonadati</taxon>
        <taxon>Pseudomonadota</taxon>
        <taxon>Alphaproteobacteria</taxon>
        <taxon>Hyphomicrobiales</taxon>
        <taxon>Nitrobacteraceae</taxon>
        <taxon>Bradyrhizobium</taxon>
    </lineage>
</organism>
<dbReference type="InterPro" id="IPR005828">
    <property type="entry name" value="MFS_sugar_transport-like"/>
</dbReference>
<dbReference type="InterPro" id="IPR036259">
    <property type="entry name" value="MFS_trans_sf"/>
</dbReference>
<dbReference type="AlphaFoldDB" id="A0A560LEB9"/>
<comment type="caution">
    <text evidence="9">The sequence shown here is derived from an EMBL/GenBank/DDBJ whole genome shotgun (WGS) entry which is preliminary data.</text>
</comment>
<keyword evidence="6 7" id="KW-0472">Membrane</keyword>
<dbReference type="Pfam" id="PF00083">
    <property type="entry name" value="Sugar_tr"/>
    <property type="match status" value="1"/>
</dbReference>
<dbReference type="GO" id="GO:0022857">
    <property type="term" value="F:transmembrane transporter activity"/>
    <property type="evidence" value="ECO:0007669"/>
    <property type="project" value="InterPro"/>
</dbReference>
<evidence type="ECO:0000256" key="1">
    <source>
        <dbReference type="ARBA" id="ARBA00004141"/>
    </source>
</evidence>
<feature type="transmembrane region" description="Helical" evidence="7">
    <location>
        <begin position="89"/>
        <end position="108"/>
    </location>
</feature>
<dbReference type="RefSeq" id="WP_246667644.1">
    <property type="nucleotide sequence ID" value="NZ_VITY01000010.1"/>
</dbReference>
<keyword evidence="3" id="KW-0813">Transport</keyword>
<dbReference type="SUPFAM" id="SSF103473">
    <property type="entry name" value="MFS general substrate transporter"/>
    <property type="match status" value="1"/>
</dbReference>
<comment type="subcellular location">
    <subcellularLocation>
        <location evidence="1">Membrane</location>
        <topology evidence="1">Multi-pass membrane protein</topology>
    </subcellularLocation>
</comment>
<feature type="transmembrane region" description="Helical" evidence="7">
    <location>
        <begin position="391"/>
        <end position="410"/>
    </location>
</feature>
<accession>A0A560LEB9</accession>
<dbReference type="InterPro" id="IPR020846">
    <property type="entry name" value="MFS_dom"/>
</dbReference>
<comment type="similarity">
    <text evidence="2">Belongs to the major facilitator superfamily. Sugar transporter (TC 2.A.1.1) family.</text>
</comment>
<feature type="transmembrane region" description="Helical" evidence="7">
    <location>
        <begin position="361"/>
        <end position="385"/>
    </location>
</feature>
<dbReference type="Gene3D" id="1.20.1250.20">
    <property type="entry name" value="MFS general substrate transporter like domains"/>
    <property type="match status" value="1"/>
</dbReference>
<feature type="transmembrane region" description="Helical" evidence="7">
    <location>
        <begin position="331"/>
        <end position="349"/>
    </location>
</feature>
<evidence type="ECO:0000256" key="6">
    <source>
        <dbReference type="ARBA" id="ARBA00023136"/>
    </source>
</evidence>
<feature type="transmembrane region" description="Helical" evidence="7">
    <location>
        <begin position="142"/>
        <end position="163"/>
    </location>
</feature>
<feature type="transmembrane region" description="Helical" evidence="7">
    <location>
        <begin position="117"/>
        <end position="136"/>
    </location>
</feature>
<dbReference type="PROSITE" id="PS50850">
    <property type="entry name" value="MFS"/>
    <property type="match status" value="1"/>
</dbReference>
<feature type="transmembrane region" description="Helical" evidence="7">
    <location>
        <begin position="49"/>
        <end position="69"/>
    </location>
</feature>
<evidence type="ECO:0000313" key="10">
    <source>
        <dbReference type="Proteomes" id="UP000321304"/>
    </source>
</evidence>
<dbReference type="EMBL" id="VITY01000010">
    <property type="protein sequence ID" value="TWB93539.1"/>
    <property type="molecule type" value="Genomic_DNA"/>
</dbReference>
<dbReference type="STRING" id="1755647.AS156_16585"/>
<evidence type="ECO:0000259" key="8">
    <source>
        <dbReference type="PROSITE" id="PS50850"/>
    </source>
</evidence>
<feature type="transmembrane region" description="Helical" evidence="7">
    <location>
        <begin position="456"/>
        <end position="478"/>
    </location>
</feature>
<evidence type="ECO:0000256" key="2">
    <source>
        <dbReference type="ARBA" id="ARBA00010992"/>
    </source>
</evidence>
<feature type="transmembrane region" description="Helical" evidence="7">
    <location>
        <begin position="211"/>
        <end position="230"/>
    </location>
</feature>
<sequence>MNLQQTQVSSATTAGRTASLDAGNDDRIIETSIPVRLDNLSWSGFHTRVVLALGITWILDGLEVTLAGALSGALKESSTMSFSNADVGLASSAYLAGAVLGALGFGWLTDRIGRKKLFFITLAVYLSATAATALSWNIASYALFRFLTGAGIGGEYTAINSTIQELVPARYRGWTDLVINGSFWIGAAIGAVSAIVLLDPAFLAPDHGWRIAYFTGAVLGLVVLLMRMWIPESPRWLMIHGRPDEAHKIVAGIETSVLGHEQSSEDFDKIKLRMRDHTPLREVAVTLFSTYRQRSLVGLTLMAAQAFFYNAIFFTFALILTDFFGIAASNVGWYILPFAAGNFLGPLLLGRLFDTLGRRTMIVLTYAVSGVLLALSGYLFSIGVFSAQTQTIAWMVIFFFASPAASAAYLTVSETFPLEVRALAIAVFYAVGTGIGGVIGPALFGVLIDTGSRNSVFAGYLLGSALMLVAAAVAWRYAVAAERKSLESVARPLAFVE</sequence>
<proteinExistence type="inferred from homology"/>
<evidence type="ECO:0000256" key="7">
    <source>
        <dbReference type="SAM" id="Phobius"/>
    </source>
</evidence>
<feature type="domain" description="Major facilitator superfamily (MFS) profile" evidence="8">
    <location>
        <begin position="49"/>
        <end position="482"/>
    </location>
</feature>
<dbReference type="PANTHER" id="PTHR23511">
    <property type="entry name" value="SYNAPTIC VESICLE GLYCOPROTEIN 2"/>
    <property type="match status" value="1"/>
</dbReference>
<gene>
    <name evidence="9" type="ORF">FBZ93_110144</name>
</gene>
<name>A0A560LEB9_9BRAD</name>
<keyword evidence="4 7" id="KW-0812">Transmembrane</keyword>
<evidence type="ECO:0000256" key="3">
    <source>
        <dbReference type="ARBA" id="ARBA00022448"/>
    </source>
</evidence>
<evidence type="ECO:0000313" key="9">
    <source>
        <dbReference type="EMBL" id="TWB93539.1"/>
    </source>
</evidence>
<dbReference type="CDD" id="cd17316">
    <property type="entry name" value="MFS_SV2_like"/>
    <property type="match status" value="1"/>
</dbReference>
<reference evidence="9 10" key="1">
    <citation type="submission" date="2019-06" db="EMBL/GenBank/DDBJ databases">
        <title>Genomic Encyclopedia of Type Strains, Phase IV (KMG-V): Genome sequencing to study the core and pangenomes of soil and plant-associated prokaryotes.</title>
        <authorList>
            <person name="Whitman W."/>
        </authorList>
    </citation>
    <scope>NUCLEOTIDE SEQUENCE [LARGE SCALE GENOMIC DNA]</scope>
    <source>
        <strain evidence="9 10">BR 10355</strain>
    </source>
</reference>